<evidence type="ECO:0000256" key="9">
    <source>
        <dbReference type="ARBA" id="ARBA00023136"/>
    </source>
</evidence>
<evidence type="ECO:0000313" key="12">
    <source>
        <dbReference type="EMBL" id="MFC4211856.1"/>
    </source>
</evidence>
<evidence type="ECO:0000256" key="3">
    <source>
        <dbReference type="ARBA" id="ARBA00022448"/>
    </source>
</evidence>
<comment type="caution">
    <text evidence="12">The sequence shown here is derived from an EMBL/GenBank/DDBJ whole genome shotgun (WGS) entry which is preliminary data.</text>
</comment>
<organism evidence="12 13">
    <name type="scientific">Pedobacter lithocola</name>
    <dbReference type="NCBI Taxonomy" id="1908239"/>
    <lineage>
        <taxon>Bacteria</taxon>
        <taxon>Pseudomonadati</taxon>
        <taxon>Bacteroidota</taxon>
        <taxon>Sphingobacteriia</taxon>
        <taxon>Sphingobacteriales</taxon>
        <taxon>Sphingobacteriaceae</taxon>
        <taxon>Pedobacter</taxon>
    </lineage>
</organism>
<comment type="similarity">
    <text evidence="2">Belongs to the TonB family.</text>
</comment>
<keyword evidence="5" id="KW-0997">Cell inner membrane</keyword>
<dbReference type="NCBIfam" id="TIGR01352">
    <property type="entry name" value="tonB_Cterm"/>
    <property type="match status" value="1"/>
</dbReference>
<dbReference type="EMBL" id="JBHSBW010000011">
    <property type="protein sequence ID" value="MFC4211856.1"/>
    <property type="molecule type" value="Genomic_DNA"/>
</dbReference>
<evidence type="ECO:0000256" key="10">
    <source>
        <dbReference type="SAM" id="SignalP"/>
    </source>
</evidence>
<protein>
    <submittedName>
        <fullName evidence="12">Energy transducer TonB</fullName>
    </submittedName>
</protein>
<keyword evidence="9" id="KW-0472">Membrane</keyword>
<dbReference type="RefSeq" id="WP_378985314.1">
    <property type="nucleotide sequence ID" value="NZ_JBHSBW010000011.1"/>
</dbReference>
<feature type="chain" id="PRO_5047145911" evidence="10">
    <location>
        <begin position="22"/>
        <end position="249"/>
    </location>
</feature>
<accession>A0ABV8PCM3</accession>
<dbReference type="PANTHER" id="PTHR33446">
    <property type="entry name" value="PROTEIN TONB-RELATED"/>
    <property type="match status" value="1"/>
</dbReference>
<keyword evidence="10" id="KW-0732">Signal</keyword>
<keyword evidence="4" id="KW-1003">Cell membrane</keyword>
<evidence type="ECO:0000256" key="8">
    <source>
        <dbReference type="ARBA" id="ARBA00022989"/>
    </source>
</evidence>
<dbReference type="PROSITE" id="PS52015">
    <property type="entry name" value="TONB_CTD"/>
    <property type="match status" value="1"/>
</dbReference>
<evidence type="ECO:0000256" key="5">
    <source>
        <dbReference type="ARBA" id="ARBA00022519"/>
    </source>
</evidence>
<evidence type="ECO:0000256" key="7">
    <source>
        <dbReference type="ARBA" id="ARBA00022927"/>
    </source>
</evidence>
<keyword evidence="13" id="KW-1185">Reference proteome</keyword>
<reference evidence="13" key="1">
    <citation type="journal article" date="2019" name="Int. J. Syst. Evol. Microbiol.">
        <title>The Global Catalogue of Microorganisms (GCM) 10K type strain sequencing project: providing services to taxonomists for standard genome sequencing and annotation.</title>
        <authorList>
            <consortium name="The Broad Institute Genomics Platform"/>
            <consortium name="The Broad Institute Genome Sequencing Center for Infectious Disease"/>
            <person name="Wu L."/>
            <person name="Ma J."/>
        </authorList>
    </citation>
    <scope>NUCLEOTIDE SEQUENCE [LARGE SCALE GENOMIC DNA]</scope>
    <source>
        <strain evidence="13">CCM 8691</strain>
    </source>
</reference>
<dbReference type="PANTHER" id="PTHR33446:SF2">
    <property type="entry name" value="PROTEIN TONB"/>
    <property type="match status" value="1"/>
</dbReference>
<dbReference type="InterPro" id="IPR051045">
    <property type="entry name" value="TonB-dependent_transducer"/>
</dbReference>
<evidence type="ECO:0000256" key="1">
    <source>
        <dbReference type="ARBA" id="ARBA00004383"/>
    </source>
</evidence>
<keyword evidence="7" id="KW-0653">Protein transport</keyword>
<comment type="subcellular location">
    <subcellularLocation>
        <location evidence="1">Cell inner membrane</location>
        <topology evidence="1">Single-pass membrane protein</topology>
        <orientation evidence="1">Periplasmic side</orientation>
    </subcellularLocation>
</comment>
<keyword evidence="3" id="KW-0813">Transport</keyword>
<evidence type="ECO:0000256" key="6">
    <source>
        <dbReference type="ARBA" id="ARBA00022692"/>
    </source>
</evidence>
<keyword evidence="6" id="KW-0812">Transmembrane</keyword>
<dbReference type="Gene3D" id="3.30.1150.10">
    <property type="match status" value="1"/>
</dbReference>
<evidence type="ECO:0000256" key="2">
    <source>
        <dbReference type="ARBA" id="ARBA00006555"/>
    </source>
</evidence>
<name>A0ABV8PCM3_9SPHI</name>
<dbReference type="InterPro" id="IPR006260">
    <property type="entry name" value="TonB/TolA_C"/>
</dbReference>
<proteinExistence type="inferred from homology"/>
<feature type="domain" description="TonB C-terminal" evidence="11">
    <location>
        <begin position="159"/>
        <end position="249"/>
    </location>
</feature>
<keyword evidence="8" id="KW-1133">Transmembrane helix</keyword>
<dbReference type="Pfam" id="PF03544">
    <property type="entry name" value="TonB_C"/>
    <property type="match status" value="1"/>
</dbReference>
<evidence type="ECO:0000313" key="13">
    <source>
        <dbReference type="Proteomes" id="UP001595789"/>
    </source>
</evidence>
<evidence type="ECO:0000256" key="4">
    <source>
        <dbReference type="ARBA" id="ARBA00022475"/>
    </source>
</evidence>
<dbReference type="Proteomes" id="UP001595789">
    <property type="component" value="Unassembled WGS sequence"/>
</dbReference>
<dbReference type="SUPFAM" id="SSF74653">
    <property type="entry name" value="TolA/TonB C-terminal domain"/>
    <property type="match status" value="1"/>
</dbReference>
<gene>
    <name evidence="12" type="ORF">ACFOWA_11720</name>
</gene>
<dbReference type="InterPro" id="IPR037682">
    <property type="entry name" value="TonB_C"/>
</dbReference>
<sequence length="249" mass="28324">MNNQFKLITLLILGFSTIVSAQNSTPDFSFSLGKTNYFMLLTKGNAKSKNDTVFYNLYRMGKTQRIAKEIKHVVNRTSGDTVKSGSYETKDHQIFFYLKEKSKPTILRLYTQNEKGLLSLKTGISNFVAPQLPAPFGPVLAYDNSGHPEKVDVMAEFPGGINKVREFIAKNLRYPEEAQENEVEATARVKFVVEKDGSVTNIQLEKKLGYGFDEEVMRIFKRMPKWKPALLKGHPVRSQFAMPISFRTH</sequence>
<evidence type="ECO:0000259" key="11">
    <source>
        <dbReference type="PROSITE" id="PS52015"/>
    </source>
</evidence>
<feature type="signal peptide" evidence="10">
    <location>
        <begin position="1"/>
        <end position="21"/>
    </location>
</feature>